<gene>
    <name evidence="2" type="ORF">COLO4_32572</name>
</gene>
<protein>
    <submittedName>
        <fullName evidence="2">Uncharacterized protein</fullName>
    </submittedName>
</protein>
<reference evidence="3" key="1">
    <citation type="submission" date="2013-09" db="EMBL/GenBank/DDBJ databases">
        <title>Corchorus olitorius genome sequencing.</title>
        <authorList>
            <person name="Alam M."/>
            <person name="Haque M.S."/>
            <person name="Islam M.S."/>
            <person name="Emdad E.M."/>
            <person name="Islam M.M."/>
            <person name="Ahmed B."/>
            <person name="Halim A."/>
            <person name="Hossen Q.M.M."/>
            <person name="Hossain M.Z."/>
            <person name="Ahmed R."/>
            <person name="Khan M.M."/>
            <person name="Islam R."/>
            <person name="Rashid M.M."/>
            <person name="Khan S.A."/>
            <person name="Rahman M.S."/>
            <person name="Alam M."/>
            <person name="Yahiya A.S."/>
            <person name="Khan M.S."/>
            <person name="Azam M.S."/>
            <person name="Haque T."/>
            <person name="Lashkar M.Z.H."/>
            <person name="Akhand A.I."/>
            <person name="Morshed G."/>
            <person name="Roy S."/>
            <person name="Uddin K.S."/>
            <person name="Rabeya T."/>
            <person name="Hossain A.S."/>
            <person name="Chowdhury A."/>
            <person name="Snigdha A.R."/>
            <person name="Mortoza M.S."/>
            <person name="Matin S.A."/>
            <person name="Hoque S.M.E."/>
            <person name="Islam M.K."/>
            <person name="Roy D.K."/>
            <person name="Haider R."/>
            <person name="Moosa M.M."/>
            <person name="Elias S.M."/>
            <person name="Hasan A.M."/>
            <person name="Jahan S."/>
            <person name="Shafiuddin M."/>
            <person name="Mahmood N."/>
            <person name="Shommy N.S."/>
        </authorList>
    </citation>
    <scope>NUCLEOTIDE SEQUENCE [LARGE SCALE GENOMIC DNA]</scope>
    <source>
        <strain evidence="3">cv. O-4</strain>
    </source>
</reference>
<feature type="compositionally biased region" description="Basic residues" evidence="1">
    <location>
        <begin position="1"/>
        <end position="13"/>
    </location>
</feature>
<dbReference type="Proteomes" id="UP000187203">
    <property type="component" value="Unassembled WGS sequence"/>
</dbReference>
<organism evidence="2 3">
    <name type="scientific">Corchorus olitorius</name>
    <dbReference type="NCBI Taxonomy" id="93759"/>
    <lineage>
        <taxon>Eukaryota</taxon>
        <taxon>Viridiplantae</taxon>
        <taxon>Streptophyta</taxon>
        <taxon>Embryophyta</taxon>
        <taxon>Tracheophyta</taxon>
        <taxon>Spermatophyta</taxon>
        <taxon>Magnoliopsida</taxon>
        <taxon>eudicotyledons</taxon>
        <taxon>Gunneridae</taxon>
        <taxon>Pentapetalae</taxon>
        <taxon>rosids</taxon>
        <taxon>malvids</taxon>
        <taxon>Malvales</taxon>
        <taxon>Malvaceae</taxon>
        <taxon>Grewioideae</taxon>
        <taxon>Apeibeae</taxon>
        <taxon>Corchorus</taxon>
    </lineage>
</organism>
<accession>A0A1R3GYY9</accession>
<dbReference type="AlphaFoldDB" id="A0A1R3GYY9"/>
<proteinExistence type="predicted"/>
<keyword evidence="3" id="KW-1185">Reference proteome</keyword>
<evidence type="ECO:0000256" key="1">
    <source>
        <dbReference type="SAM" id="MobiDB-lite"/>
    </source>
</evidence>
<name>A0A1R3GYY9_9ROSI</name>
<feature type="region of interest" description="Disordered" evidence="1">
    <location>
        <begin position="1"/>
        <end position="39"/>
    </location>
</feature>
<evidence type="ECO:0000313" key="2">
    <source>
        <dbReference type="EMBL" id="OMO63312.1"/>
    </source>
</evidence>
<dbReference type="EMBL" id="AWUE01021134">
    <property type="protein sequence ID" value="OMO63312.1"/>
    <property type="molecule type" value="Genomic_DNA"/>
</dbReference>
<feature type="compositionally biased region" description="Basic and acidic residues" evidence="1">
    <location>
        <begin position="14"/>
        <end position="33"/>
    </location>
</feature>
<comment type="caution">
    <text evidence="2">The sequence shown here is derived from an EMBL/GenBank/DDBJ whole genome shotgun (WGS) entry which is preliminary data.</text>
</comment>
<evidence type="ECO:0000313" key="3">
    <source>
        <dbReference type="Proteomes" id="UP000187203"/>
    </source>
</evidence>
<sequence length="39" mass="4554">MEAMVGKRKRAGKTHKETTSDPDKYGRRYHETARNNPVH</sequence>